<feature type="domain" description="UBX" evidence="2">
    <location>
        <begin position="93"/>
        <end position="172"/>
    </location>
</feature>
<evidence type="ECO:0000259" key="2">
    <source>
        <dbReference type="PROSITE" id="PS50033"/>
    </source>
</evidence>
<dbReference type="AlphaFoldDB" id="A0A7J7IM05"/>
<dbReference type="InterPro" id="IPR029071">
    <property type="entry name" value="Ubiquitin-like_domsf"/>
</dbReference>
<dbReference type="CDD" id="cd16118">
    <property type="entry name" value="UBX2_UBXN9"/>
    <property type="match status" value="1"/>
</dbReference>
<evidence type="ECO:0000256" key="1">
    <source>
        <dbReference type="SAM" id="MobiDB-lite"/>
    </source>
</evidence>
<dbReference type="PANTHER" id="PTHR46467">
    <property type="entry name" value="TETHER CONTAINING UBX DOMAIN FOR GLUT4"/>
    <property type="match status" value="1"/>
</dbReference>
<keyword evidence="4" id="KW-1185">Reference proteome</keyword>
<accession>A0A7J7IM05</accession>
<dbReference type="InterPro" id="IPR001012">
    <property type="entry name" value="UBX_dom"/>
</dbReference>
<dbReference type="PROSITE" id="PS50033">
    <property type="entry name" value="UBX"/>
    <property type="match status" value="1"/>
</dbReference>
<dbReference type="GO" id="GO:0005634">
    <property type="term" value="C:nucleus"/>
    <property type="evidence" value="ECO:0007669"/>
    <property type="project" value="TreeGrafter"/>
</dbReference>
<protein>
    <recommendedName>
        <fullName evidence="2">UBX domain-containing protein</fullName>
    </recommendedName>
</protein>
<reference evidence="3 4" key="1">
    <citation type="journal article" date="2020" name="J. Phycol.">
        <title>Comparative genome analysis reveals Cyanidiococcus gen. nov., a new extremophilic red algal genus sister to Cyanidioschyzon (Cyanidioschyzonaceae, Rhodophyta).</title>
        <authorList>
            <person name="Liu S.-L."/>
            <person name="Chiang Y.-R."/>
            <person name="Yoon H.S."/>
            <person name="Fu H.-Y."/>
        </authorList>
    </citation>
    <scope>NUCLEOTIDE SEQUENCE [LARGE SCALE GENOMIC DNA]</scope>
    <source>
        <strain evidence="3 4">THAL066</strain>
    </source>
</reference>
<dbReference type="OrthoDB" id="440781at2759"/>
<sequence length="280" mass="31844">MMYSRTRRRVQITSGQETEPGTSALSLEVLRQVRFYRPAATPIDGRLLDLPDAFYDLTPEELRRIVQTQQRQREETSILQIRGASNTQRSMRPAREICVIRFRLPDSVVIEGRFWCDEKLSDMYAFARQYLEDAFQADHAFALYQTPPKRLLPAVATTLHEAQLCPASVLVLVPSTSRNTLQAFLRPQYRARLERSPQEAAFAREIAQAAALRREWDKTVLGSHVPDTVQDGAPTSAASPDERLVSTAAHQRNRGETVAANYPASTSKVPMPKWWRPHRS</sequence>
<evidence type="ECO:0000313" key="3">
    <source>
        <dbReference type="EMBL" id="KAF6004078.1"/>
    </source>
</evidence>
<dbReference type="PANTHER" id="PTHR46467:SF1">
    <property type="entry name" value="TETHER CONTAINING UBX DOMAIN FOR GLUT4"/>
    <property type="match status" value="1"/>
</dbReference>
<dbReference type="GO" id="GO:0012506">
    <property type="term" value="C:vesicle membrane"/>
    <property type="evidence" value="ECO:0007669"/>
    <property type="project" value="TreeGrafter"/>
</dbReference>
<feature type="region of interest" description="Disordered" evidence="1">
    <location>
        <begin position="223"/>
        <end position="280"/>
    </location>
</feature>
<organism evidence="3 4">
    <name type="scientific">Cyanidiococcus yangmingshanensis</name>
    <dbReference type="NCBI Taxonomy" id="2690220"/>
    <lineage>
        <taxon>Eukaryota</taxon>
        <taxon>Rhodophyta</taxon>
        <taxon>Bangiophyceae</taxon>
        <taxon>Cyanidiales</taxon>
        <taxon>Cyanidiaceae</taxon>
        <taxon>Cyanidiococcus</taxon>
    </lineage>
</organism>
<dbReference type="EMBL" id="VWRR01000004">
    <property type="protein sequence ID" value="KAF6004078.1"/>
    <property type="molecule type" value="Genomic_DNA"/>
</dbReference>
<dbReference type="SMART" id="SM00166">
    <property type="entry name" value="UBX"/>
    <property type="match status" value="1"/>
</dbReference>
<comment type="caution">
    <text evidence="3">The sequence shown here is derived from an EMBL/GenBank/DDBJ whole genome shotgun (WGS) entry which is preliminary data.</text>
</comment>
<dbReference type="Proteomes" id="UP000530660">
    <property type="component" value="Unassembled WGS sequence"/>
</dbReference>
<gene>
    <name evidence="3" type="ORF">F1559_001199</name>
</gene>
<dbReference type="GO" id="GO:0006886">
    <property type="term" value="P:intracellular protein transport"/>
    <property type="evidence" value="ECO:0007669"/>
    <property type="project" value="TreeGrafter"/>
</dbReference>
<dbReference type="GO" id="GO:0005737">
    <property type="term" value="C:cytoplasm"/>
    <property type="evidence" value="ECO:0007669"/>
    <property type="project" value="TreeGrafter"/>
</dbReference>
<name>A0A7J7IM05_9RHOD</name>
<dbReference type="Gene3D" id="3.10.20.90">
    <property type="entry name" value="Phosphatidylinositol 3-kinase Catalytic Subunit, Chain A, domain 1"/>
    <property type="match status" value="1"/>
</dbReference>
<proteinExistence type="predicted"/>
<evidence type="ECO:0000313" key="4">
    <source>
        <dbReference type="Proteomes" id="UP000530660"/>
    </source>
</evidence>
<dbReference type="SUPFAM" id="SSF54236">
    <property type="entry name" value="Ubiquitin-like"/>
    <property type="match status" value="1"/>
</dbReference>
<dbReference type="Pfam" id="PF00789">
    <property type="entry name" value="UBX"/>
    <property type="match status" value="1"/>
</dbReference>